<dbReference type="InterPro" id="IPR036864">
    <property type="entry name" value="Zn2-C6_fun-type_DNA-bd_sf"/>
</dbReference>
<sequence>MIMETRRPSRGRDSSGRTYQRTYKACLPCRQRKAKCDLPTGPDGISTAPPCAKCRREQRPCVFSEKRAWERTKKRKSPEDGVSASSHYSRRLSSNISQTGEDSHLTADRDPTPGTYVSEHHGSARTASRSYSPESRHSRNQSNSALANSMMRTVVSSGNDALNILFEAAAAHSQDNGLTEGAQTRNAHNPTDNATRHESSLNQIHSTVAPEVLAKAIQPVELSDVTKEVLSVWEMCRFVRMGWFTSREAVTFIDLFYKNMSPLSPILTDLYAHHKNHHWLVTRDPVLCCTILMISSRYHLLPGAGGESRNFFIHHRLWQHCQQLVMRLTFGQERSSQPRIRSIGTIEALLLMSEWHPRSLHFPPDSDGWDFDLISVDPEPQDHDDKSSTNRWLEDMIEPARRSDQMSWMLLGSALSLAHELGIFEVDDKKVEQPADYEGFISEEQMRLRRERVQRLLYVYINQLAWRIGCVSLMPQSLIHSILGRPTSTNSNGGGDEWMAFMDSWMDLTKLAKSVTDMFFPTVSFARQHLHSGRYIDLLDHFRPLLVKWKEKHLQPQALNKRFFDILFIEYHFVRVYTHSVGMQAVVERVLADSDPNAEEVRALNIDAIDYEYIQEVIDGCCQILQKVTQLAEIGALRFSPVRIFLRITSSSIFLMKALSLGTRQAKMRESLEVLQQTIQSLRSNALDDIHLSTRYATLLDMHVSRLRRNLLASSKVMKSGQGTTRSSTGPPPPENETPTTAVNAPMTENMCDLGFVPADDWLSLPFDPSMAPFGISSGGQFPAYEGGALNFIWNLPS</sequence>
<dbReference type="SMART" id="SM00066">
    <property type="entry name" value="GAL4"/>
    <property type="match status" value="1"/>
</dbReference>
<dbReference type="GO" id="GO:0005634">
    <property type="term" value="C:nucleus"/>
    <property type="evidence" value="ECO:0007669"/>
    <property type="project" value="TreeGrafter"/>
</dbReference>
<dbReference type="Proteomes" id="UP000452235">
    <property type="component" value="Unassembled WGS sequence"/>
</dbReference>
<dbReference type="GO" id="GO:0000981">
    <property type="term" value="F:DNA-binding transcription factor activity, RNA polymerase II-specific"/>
    <property type="evidence" value="ECO:0007669"/>
    <property type="project" value="InterPro"/>
</dbReference>
<dbReference type="PANTHER" id="PTHR31644">
    <property type="entry name" value="TRANSCRIPTIONAL ACTIVATOR ARO80-RELATED"/>
    <property type="match status" value="1"/>
</dbReference>
<dbReference type="CDD" id="cd12148">
    <property type="entry name" value="fungal_TF_MHR"/>
    <property type="match status" value="1"/>
</dbReference>
<feature type="compositionally biased region" description="Low complexity" evidence="1">
    <location>
        <begin position="83"/>
        <end position="97"/>
    </location>
</feature>
<feature type="region of interest" description="Disordered" evidence="1">
    <location>
        <begin position="34"/>
        <end position="54"/>
    </location>
</feature>
<dbReference type="InterPro" id="IPR052780">
    <property type="entry name" value="AAA_Catabolism_Regulators"/>
</dbReference>
<dbReference type="GO" id="GO:0009074">
    <property type="term" value="P:aromatic amino acid family catabolic process"/>
    <property type="evidence" value="ECO:0007669"/>
    <property type="project" value="TreeGrafter"/>
</dbReference>
<dbReference type="PROSITE" id="PS50048">
    <property type="entry name" value="ZN2_CY6_FUNGAL_2"/>
    <property type="match status" value="1"/>
</dbReference>
<dbReference type="EMBL" id="BLJY01000007">
    <property type="protein sequence ID" value="GFF17757.1"/>
    <property type="molecule type" value="Genomic_DNA"/>
</dbReference>
<dbReference type="GO" id="GO:0008270">
    <property type="term" value="F:zinc ion binding"/>
    <property type="evidence" value="ECO:0007669"/>
    <property type="project" value="InterPro"/>
</dbReference>
<evidence type="ECO:0000313" key="3">
    <source>
        <dbReference type="Proteomes" id="UP000452235"/>
    </source>
</evidence>
<gene>
    <name evidence="2" type="ORF">ATEIFO6365_0007030600</name>
</gene>
<evidence type="ECO:0000313" key="2">
    <source>
        <dbReference type="EMBL" id="GFF17757.1"/>
    </source>
</evidence>
<dbReference type="GO" id="GO:0045944">
    <property type="term" value="P:positive regulation of transcription by RNA polymerase II"/>
    <property type="evidence" value="ECO:0007669"/>
    <property type="project" value="TreeGrafter"/>
</dbReference>
<dbReference type="VEuPathDB" id="FungiDB:ATEG_05926"/>
<dbReference type="SUPFAM" id="SSF57701">
    <property type="entry name" value="Zn2/Cys6 DNA-binding domain"/>
    <property type="match status" value="1"/>
</dbReference>
<protein>
    <submittedName>
        <fullName evidence="2">C6 transcription factor</fullName>
    </submittedName>
</protein>
<feature type="region of interest" description="Disordered" evidence="1">
    <location>
        <begin position="69"/>
        <end position="146"/>
    </location>
</feature>
<dbReference type="OrthoDB" id="2262349at2759"/>
<evidence type="ECO:0000256" key="1">
    <source>
        <dbReference type="SAM" id="MobiDB-lite"/>
    </source>
</evidence>
<dbReference type="PANTHER" id="PTHR31644:SF3">
    <property type="entry name" value="ZN(II)2CYS6 TRANSCRIPTION FACTOR (EUROFUNG)"/>
    <property type="match status" value="1"/>
</dbReference>
<organism evidence="2 3">
    <name type="scientific">Aspergillus terreus</name>
    <dbReference type="NCBI Taxonomy" id="33178"/>
    <lineage>
        <taxon>Eukaryota</taxon>
        <taxon>Fungi</taxon>
        <taxon>Dikarya</taxon>
        <taxon>Ascomycota</taxon>
        <taxon>Pezizomycotina</taxon>
        <taxon>Eurotiomycetes</taxon>
        <taxon>Eurotiomycetidae</taxon>
        <taxon>Eurotiales</taxon>
        <taxon>Aspergillaceae</taxon>
        <taxon>Aspergillus</taxon>
        <taxon>Aspergillus subgen. Circumdati</taxon>
    </lineage>
</organism>
<dbReference type="CDD" id="cd00067">
    <property type="entry name" value="GAL4"/>
    <property type="match status" value="1"/>
</dbReference>
<keyword evidence="3" id="KW-1185">Reference proteome</keyword>
<feature type="compositionally biased region" description="Polar residues" evidence="1">
    <location>
        <begin position="177"/>
        <end position="193"/>
    </location>
</feature>
<proteinExistence type="predicted"/>
<dbReference type="AlphaFoldDB" id="A0A5M3Z4H6"/>
<reference evidence="2 3" key="1">
    <citation type="submission" date="2020-01" db="EMBL/GenBank/DDBJ databases">
        <title>Aspergillus terreus IFO 6365 whole genome shotgun sequence.</title>
        <authorList>
            <person name="Kanamasa S."/>
            <person name="Takahashi H."/>
        </authorList>
    </citation>
    <scope>NUCLEOTIDE SEQUENCE [LARGE SCALE GENOMIC DNA]</scope>
    <source>
        <strain evidence="2 3">IFO 6365</strain>
    </source>
</reference>
<feature type="region of interest" description="Disordered" evidence="1">
    <location>
        <begin position="177"/>
        <end position="197"/>
    </location>
</feature>
<name>A0A5M3Z4H6_ASPTE</name>
<dbReference type="Pfam" id="PF00172">
    <property type="entry name" value="Zn_clus"/>
    <property type="match status" value="1"/>
</dbReference>
<feature type="compositionally biased region" description="Low complexity" evidence="1">
    <location>
        <begin position="720"/>
        <end position="729"/>
    </location>
</feature>
<dbReference type="Gene3D" id="4.10.240.10">
    <property type="entry name" value="Zn(2)-C6 fungal-type DNA-binding domain"/>
    <property type="match status" value="1"/>
</dbReference>
<dbReference type="InterPro" id="IPR001138">
    <property type="entry name" value="Zn2Cys6_DnaBD"/>
</dbReference>
<comment type="caution">
    <text evidence="2">The sequence shown here is derived from an EMBL/GenBank/DDBJ whole genome shotgun (WGS) entry which is preliminary data.</text>
</comment>
<feature type="region of interest" description="Disordered" evidence="1">
    <location>
        <begin position="717"/>
        <end position="743"/>
    </location>
</feature>
<feature type="compositionally biased region" description="Basic and acidic residues" evidence="1">
    <location>
        <begin position="101"/>
        <end position="111"/>
    </location>
</feature>
<accession>A0A5M3Z4H6</accession>